<reference evidence="2" key="1">
    <citation type="submission" date="2021-07" db="EMBL/GenBank/DDBJ databases">
        <authorList>
            <person name="Durling M."/>
        </authorList>
    </citation>
    <scope>NUCLEOTIDE SEQUENCE</scope>
</reference>
<dbReference type="Proteomes" id="UP000701801">
    <property type="component" value="Unassembled WGS sequence"/>
</dbReference>
<feature type="transmembrane region" description="Helical" evidence="1">
    <location>
        <begin position="62"/>
        <end position="86"/>
    </location>
</feature>
<gene>
    <name evidence="2" type="ORF">HYALB_00012111</name>
</gene>
<comment type="caution">
    <text evidence="2">The sequence shown here is derived from an EMBL/GenBank/DDBJ whole genome shotgun (WGS) entry which is preliminary data.</text>
</comment>
<name>A0A9N9LJ18_9HELO</name>
<proteinExistence type="predicted"/>
<evidence type="ECO:0000313" key="2">
    <source>
        <dbReference type="EMBL" id="CAG8974643.1"/>
    </source>
</evidence>
<protein>
    <submittedName>
        <fullName evidence="2">Uncharacterized protein</fullName>
    </submittedName>
</protein>
<dbReference type="EMBL" id="CAJVRM010000111">
    <property type="protein sequence ID" value="CAG8974643.1"/>
    <property type="molecule type" value="Genomic_DNA"/>
</dbReference>
<keyword evidence="1" id="KW-0812">Transmembrane</keyword>
<evidence type="ECO:0000313" key="3">
    <source>
        <dbReference type="Proteomes" id="UP000701801"/>
    </source>
</evidence>
<evidence type="ECO:0000256" key="1">
    <source>
        <dbReference type="SAM" id="Phobius"/>
    </source>
</evidence>
<keyword evidence="3" id="KW-1185">Reference proteome</keyword>
<sequence>MPLPDPQSYTAGPSRTQDSAIKIGNRALFPQTELILTTVRSILIDTSGPIIPRPARKIPRHIVVLICMALMFLQRIVNIAVSLHVLNVTNGLSNN</sequence>
<keyword evidence="1" id="KW-1133">Transmembrane helix</keyword>
<organism evidence="2 3">
    <name type="scientific">Hymenoscyphus albidus</name>
    <dbReference type="NCBI Taxonomy" id="595503"/>
    <lineage>
        <taxon>Eukaryota</taxon>
        <taxon>Fungi</taxon>
        <taxon>Dikarya</taxon>
        <taxon>Ascomycota</taxon>
        <taxon>Pezizomycotina</taxon>
        <taxon>Leotiomycetes</taxon>
        <taxon>Helotiales</taxon>
        <taxon>Helotiaceae</taxon>
        <taxon>Hymenoscyphus</taxon>
    </lineage>
</organism>
<dbReference type="AlphaFoldDB" id="A0A9N9LJ18"/>
<accession>A0A9N9LJ18</accession>
<keyword evidence="1" id="KW-0472">Membrane</keyword>
<dbReference type="OrthoDB" id="10512832at2759"/>